<proteinExistence type="predicted"/>
<sequence length="416" mass="43840">MLLLCSLALWWFRLCPVVVAPDGIVGVDSVMHGLPAPSNYHVSPVVFSPILPSLGGSPVVLVESVVVLDSPINVGLVRSSPVLSPVANAPADAFCSSISSDVDGELVVYGGVDGVVSPNLAPANVDVSDINCCVNFNDSPSYVDGEDLVVGKSTYSVDSGEEALAIVGEAGVEVPLVDVPISIISNANLFAHLGRDSVRCQCDWLHDNMSVASGEDFIDINLETCSLDNTRYFRLAAGKLTVSADHSLLDSSEASNPSRTFPLTPSPAMSDSLAGGSPSNHSLAFRVMRLCRPSFQAEDSVLRLDPFDLLAGEDLFNNPGVSSTIIDQAVGGPTSFAAGEGGDDFSFRGRFQLQNPSDAIALPGFLILPQSFGAIYLGETFCSYISINNSSRFEARDVVIKVILFACPYCHNVGGM</sequence>
<dbReference type="GO" id="GO:1990072">
    <property type="term" value="C:TRAPPIII protein complex"/>
    <property type="evidence" value="ECO:0007669"/>
    <property type="project" value="TreeGrafter"/>
</dbReference>
<name>A0A2I0VN03_9ASPA</name>
<evidence type="ECO:0000259" key="3">
    <source>
        <dbReference type="Pfam" id="PF06159"/>
    </source>
</evidence>
<evidence type="ECO:0000256" key="2">
    <source>
        <dbReference type="SAM" id="SignalP"/>
    </source>
</evidence>
<feature type="compositionally biased region" description="Polar residues" evidence="1">
    <location>
        <begin position="250"/>
        <end position="269"/>
    </location>
</feature>
<dbReference type="STRING" id="906689.A0A2I0VN03"/>
<feature type="region of interest" description="Disordered" evidence="1">
    <location>
        <begin position="250"/>
        <end position="275"/>
    </location>
</feature>
<dbReference type="PANTHER" id="PTHR13134">
    <property type="entry name" value="TRAFFICKING PROTEIN PARTICLE COMPLEX SUBUNIT 13"/>
    <property type="match status" value="1"/>
</dbReference>
<protein>
    <recommendedName>
        <fullName evidence="3">Trafficking protein particle complex subunit 13 N-terminal domain-containing protein</fullName>
    </recommendedName>
</protein>
<gene>
    <name evidence="4" type="ORF">MA16_Dca012652</name>
</gene>
<dbReference type="Pfam" id="PF06159">
    <property type="entry name" value="TRAPPC13_N"/>
    <property type="match status" value="1"/>
</dbReference>
<reference evidence="4 5" key="2">
    <citation type="journal article" date="2017" name="Nature">
        <title>The Apostasia genome and the evolution of orchids.</title>
        <authorList>
            <person name="Zhang G.Q."/>
            <person name="Liu K.W."/>
            <person name="Li Z."/>
            <person name="Lohaus R."/>
            <person name="Hsiao Y.Y."/>
            <person name="Niu S.C."/>
            <person name="Wang J.Y."/>
            <person name="Lin Y.C."/>
            <person name="Xu Q."/>
            <person name="Chen L.J."/>
            <person name="Yoshida K."/>
            <person name="Fujiwara S."/>
            <person name="Wang Z.W."/>
            <person name="Zhang Y.Q."/>
            <person name="Mitsuda N."/>
            <person name="Wang M."/>
            <person name="Liu G.H."/>
            <person name="Pecoraro L."/>
            <person name="Huang H.X."/>
            <person name="Xiao X.J."/>
            <person name="Lin M."/>
            <person name="Wu X.Y."/>
            <person name="Wu W.L."/>
            <person name="Chen Y.Y."/>
            <person name="Chang S.B."/>
            <person name="Sakamoto S."/>
            <person name="Ohme-Takagi M."/>
            <person name="Yagi M."/>
            <person name="Zeng S.J."/>
            <person name="Shen C.Y."/>
            <person name="Yeh C.M."/>
            <person name="Luo Y.B."/>
            <person name="Tsai W.C."/>
            <person name="Van de Peer Y."/>
            <person name="Liu Z.J."/>
        </authorList>
    </citation>
    <scope>NUCLEOTIDE SEQUENCE [LARGE SCALE GENOMIC DNA]</scope>
    <source>
        <tissue evidence="4">The whole plant</tissue>
    </source>
</reference>
<accession>A0A2I0VN03</accession>
<keyword evidence="2" id="KW-0732">Signal</keyword>
<dbReference type="InterPro" id="IPR010378">
    <property type="entry name" value="TRAPPC13"/>
</dbReference>
<feature type="chain" id="PRO_5014157118" description="Trafficking protein particle complex subunit 13 N-terminal domain-containing protein" evidence="2">
    <location>
        <begin position="21"/>
        <end position="416"/>
    </location>
</feature>
<dbReference type="InterPro" id="IPR055427">
    <property type="entry name" value="TRAPPC13_N"/>
</dbReference>
<dbReference type="AlphaFoldDB" id="A0A2I0VN03"/>
<reference evidence="4 5" key="1">
    <citation type="journal article" date="2016" name="Sci. Rep.">
        <title>The Dendrobium catenatum Lindl. genome sequence provides insights into polysaccharide synthase, floral development and adaptive evolution.</title>
        <authorList>
            <person name="Zhang G.Q."/>
            <person name="Xu Q."/>
            <person name="Bian C."/>
            <person name="Tsai W.C."/>
            <person name="Yeh C.M."/>
            <person name="Liu K.W."/>
            <person name="Yoshida K."/>
            <person name="Zhang L.S."/>
            <person name="Chang S.B."/>
            <person name="Chen F."/>
            <person name="Shi Y."/>
            <person name="Su Y.Y."/>
            <person name="Zhang Y.Q."/>
            <person name="Chen L.J."/>
            <person name="Yin Y."/>
            <person name="Lin M."/>
            <person name="Huang H."/>
            <person name="Deng H."/>
            <person name="Wang Z.W."/>
            <person name="Zhu S.L."/>
            <person name="Zhao X."/>
            <person name="Deng C."/>
            <person name="Niu S.C."/>
            <person name="Huang J."/>
            <person name="Wang M."/>
            <person name="Liu G.H."/>
            <person name="Yang H.J."/>
            <person name="Xiao X.J."/>
            <person name="Hsiao Y.Y."/>
            <person name="Wu W.L."/>
            <person name="Chen Y.Y."/>
            <person name="Mitsuda N."/>
            <person name="Ohme-Takagi M."/>
            <person name="Luo Y.B."/>
            <person name="Van de Peer Y."/>
            <person name="Liu Z.J."/>
        </authorList>
    </citation>
    <scope>NUCLEOTIDE SEQUENCE [LARGE SCALE GENOMIC DNA]</scope>
    <source>
        <tissue evidence="4">The whole plant</tissue>
    </source>
</reference>
<evidence type="ECO:0000256" key="1">
    <source>
        <dbReference type="SAM" id="MobiDB-lite"/>
    </source>
</evidence>
<dbReference type="PANTHER" id="PTHR13134:SF3">
    <property type="entry name" value="TRAFFICKING PROTEIN PARTICLE COMPLEX SUBUNIT 13"/>
    <property type="match status" value="1"/>
</dbReference>
<evidence type="ECO:0000313" key="4">
    <source>
        <dbReference type="EMBL" id="PKU64788.1"/>
    </source>
</evidence>
<dbReference type="EMBL" id="KZ503395">
    <property type="protein sequence ID" value="PKU64788.1"/>
    <property type="molecule type" value="Genomic_DNA"/>
</dbReference>
<feature type="domain" description="Trafficking protein particle complex subunit 13 N-terminal" evidence="3">
    <location>
        <begin position="281"/>
        <end position="402"/>
    </location>
</feature>
<feature type="signal peptide" evidence="2">
    <location>
        <begin position="1"/>
        <end position="20"/>
    </location>
</feature>
<dbReference type="Proteomes" id="UP000233837">
    <property type="component" value="Unassembled WGS sequence"/>
</dbReference>
<evidence type="ECO:0000313" key="5">
    <source>
        <dbReference type="Proteomes" id="UP000233837"/>
    </source>
</evidence>
<organism evidence="4 5">
    <name type="scientific">Dendrobium catenatum</name>
    <dbReference type="NCBI Taxonomy" id="906689"/>
    <lineage>
        <taxon>Eukaryota</taxon>
        <taxon>Viridiplantae</taxon>
        <taxon>Streptophyta</taxon>
        <taxon>Embryophyta</taxon>
        <taxon>Tracheophyta</taxon>
        <taxon>Spermatophyta</taxon>
        <taxon>Magnoliopsida</taxon>
        <taxon>Liliopsida</taxon>
        <taxon>Asparagales</taxon>
        <taxon>Orchidaceae</taxon>
        <taxon>Epidendroideae</taxon>
        <taxon>Malaxideae</taxon>
        <taxon>Dendrobiinae</taxon>
        <taxon>Dendrobium</taxon>
    </lineage>
</organism>
<keyword evidence="5" id="KW-1185">Reference proteome</keyword>